<gene>
    <name evidence="1" type="ORF">PENTCL1PPCAC_3592</name>
</gene>
<comment type="caution">
    <text evidence="1">The sequence shown here is derived from an EMBL/GenBank/DDBJ whole genome shotgun (WGS) entry which is preliminary data.</text>
</comment>
<dbReference type="Proteomes" id="UP001432027">
    <property type="component" value="Unassembled WGS sequence"/>
</dbReference>
<dbReference type="EMBL" id="BTSX01000001">
    <property type="protein sequence ID" value="GMS81417.1"/>
    <property type="molecule type" value="Genomic_DNA"/>
</dbReference>
<proteinExistence type="predicted"/>
<feature type="non-terminal residue" evidence="1">
    <location>
        <position position="68"/>
    </location>
</feature>
<accession>A0AAV5SDG7</accession>
<dbReference type="AlphaFoldDB" id="A0AAV5SDG7"/>
<reference evidence="1" key="1">
    <citation type="submission" date="2023-10" db="EMBL/GenBank/DDBJ databases">
        <title>Genome assembly of Pristionchus species.</title>
        <authorList>
            <person name="Yoshida K."/>
            <person name="Sommer R.J."/>
        </authorList>
    </citation>
    <scope>NUCLEOTIDE SEQUENCE</scope>
    <source>
        <strain evidence="1">RS0144</strain>
    </source>
</reference>
<evidence type="ECO:0000313" key="1">
    <source>
        <dbReference type="EMBL" id="GMS81417.1"/>
    </source>
</evidence>
<evidence type="ECO:0000313" key="2">
    <source>
        <dbReference type="Proteomes" id="UP001432027"/>
    </source>
</evidence>
<keyword evidence="2" id="KW-1185">Reference proteome</keyword>
<sequence>RYSSDRYSERNISLSSDGSSSRLFFRPFSFSGSSIAGRHLITKSFIEGIISYLLFSSRFKCVTIIEVP</sequence>
<name>A0AAV5SDG7_9BILA</name>
<feature type="non-terminal residue" evidence="1">
    <location>
        <position position="1"/>
    </location>
</feature>
<organism evidence="1 2">
    <name type="scientific">Pristionchus entomophagus</name>
    <dbReference type="NCBI Taxonomy" id="358040"/>
    <lineage>
        <taxon>Eukaryota</taxon>
        <taxon>Metazoa</taxon>
        <taxon>Ecdysozoa</taxon>
        <taxon>Nematoda</taxon>
        <taxon>Chromadorea</taxon>
        <taxon>Rhabditida</taxon>
        <taxon>Rhabditina</taxon>
        <taxon>Diplogasteromorpha</taxon>
        <taxon>Diplogasteroidea</taxon>
        <taxon>Neodiplogasteridae</taxon>
        <taxon>Pristionchus</taxon>
    </lineage>
</organism>
<protein>
    <submittedName>
        <fullName evidence="1">Uncharacterized protein</fullName>
    </submittedName>
</protein>